<name>A0A507BTL3_9FUNG</name>
<evidence type="ECO:0000256" key="5">
    <source>
        <dbReference type="SAM" id="MobiDB-lite"/>
    </source>
</evidence>
<feature type="coiled-coil region" evidence="4">
    <location>
        <begin position="953"/>
        <end position="1252"/>
    </location>
</feature>
<dbReference type="InterPro" id="IPR000237">
    <property type="entry name" value="GRIP_dom"/>
</dbReference>
<dbReference type="Pfam" id="PF10375">
    <property type="entry name" value="GRAB"/>
    <property type="match status" value="1"/>
</dbReference>
<dbReference type="STRING" id="1806994.A0A507BTL3"/>
<dbReference type="InterPro" id="IPR019459">
    <property type="entry name" value="GRAB"/>
</dbReference>
<reference evidence="7 8" key="1">
    <citation type="journal article" date="2019" name="Sci. Rep.">
        <title>Comparative genomics of chytrid fungi reveal insights into the obligate biotrophic and pathogenic lifestyle of Synchytrium endobioticum.</title>
        <authorList>
            <person name="van de Vossenberg B.T.L.H."/>
            <person name="Warris S."/>
            <person name="Nguyen H.D.T."/>
            <person name="van Gent-Pelzer M.P.E."/>
            <person name="Joly D.L."/>
            <person name="van de Geest H.C."/>
            <person name="Bonants P.J.M."/>
            <person name="Smith D.S."/>
            <person name="Levesque C.A."/>
            <person name="van der Lee T.A.J."/>
        </authorList>
    </citation>
    <scope>NUCLEOTIDE SEQUENCE [LARGE SCALE GENOMIC DNA]</scope>
    <source>
        <strain evidence="7 8">JEL517</strain>
    </source>
</reference>
<feature type="region of interest" description="Disordered" evidence="5">
    <location>
        <begin position="1392"/>
        <end position="1417"/>
    </location>
</feature>
<keyword evidence="8" id="KW-1185">Reference proteome</keyword>
<evidence type="ECO:0000256" key="4">
    <source>
        <dbReference type="SAM" id="Coils"/>
    </source>
</evidence>
<gene>
    <name evidence="7" type="ORF">SmJEL517_g04071</name>
</gene>
<dbReference type="RefSeq" id="XP_031024009.1">
    <property type="nucleotide sequence ID" value="XM_031169999.1"/>
</dbReference>
<feature type="region of interest" description="Disordered" evidence="5">
    <location>
        <begin position="1349"/>
        <end position="1378"/>
    </location>
</feature>
<dbReference type="Proteomes" id="UP000319731">
    <property type="component" value="Unassembled WGS sequence"/>
</dbReference>
<dbReference type="PANTHER" id="PTHR18921">
    <property type="entry name" value="MYOSIN HEAVY CHAIN - RELATED"/>
    <property type="match status" value="1"/>
</dbReference>
<comment type="subcellular location">
    <subcellularLocation>
        <location evidence="1">Golgi apparatus</location>
    </subcellularLocation>
</comment>
<dbReference type="GO" id="GO:0031267">
    <property type="term" value="F:small GTPase binding"/>
    <property type="evidence" value="ECO:0007669"/>
    <property type="project" value="TreeGrafter"/>
</dbReference>
<feature type="compositionally biased region" description="Gly residues" evidence="5">
    <location>
        <begin position="1359"/>
        <end position="1371"/>
    </location>
</feature>
<evidence type="ECO:0000256" key="2">
    <source>
        <dbReference type="ARBA" id="ARBA00023034"/>
    </source>
</evidence>
<feature type="compositionally biased region" description="Low complexity" evidence="5">
    <location>
        <begin position="95"/>
        <end position="117"/>
    </location>
</feature>
<dbReference type="GeneID" id="42005296"/>
<evidence type="ECO:0000259" key="6">
    <source>
        <dbReference type="PROSITE" id="PS50913"/>
    </source>
</evidence>
<evidence type="ECO:0000256" key="3">
    <source>
        <dbReference type="ARBA" id="ARBA00023054"/>
    </source>
</evidence>
<feature type="region of interest" description="Disordered" evidence="5">
    <location>
        <begin position="95"/>
        <end position="120"/>
    </location>
</feature>
<dbReference type="Gene3D" id="1.10.287.1490">
    <property type="match status" value="1"/>
</dbReference>
<dbReference type="PANTHER" id="PTHR18921:SF2">
    <property type="entry name" value="THYROID RECEPTOR-INTERACTING PROTEIN 11"/>
    <property type="match status" value="1"/>
</dbReference>
<comment type="caution">
    <text evidence="7">The sequence shown here is derived from an EMBL/GenBank/DDBJ whole genome shotgun (WGS) entry which is preliminary data.</text>
</comment>
<feature type="coiled-coil region" evidence="4">
    <location>
        <begin position="545"/>
        <end position="635"/>
    </location>
</feature>
<evidence type="ECO:0000256" key="1">
    <source>
        <dbReference type="ARBA" id="ARBA00004555"/>
    </source>
</evidence>
<sequence>MSWLSSVSQLTSSVSNTVSSYANELIKDDPYKKDEDYQGDGPDDEAAMMQRIQSLESQNERYQNELQRMHLEHQQKLQESTRQINELQARIANQSNIQQQQSTPTLSPQQPSNSSSTDALQSKLNQAVALLKRLKDDNAALTLQKANIEAKANQQTMSLQSEIQHLKIELEAIQATDLQDSRPKTPSSSLEAEVVMLRQLSSERAAREEVLQRSVGDLQAKLAAALGNSKSEDTMKAELERLRADHVELEKLRADNIALNQQLTIMASERDVVSNEKDSLLADADKRHDSLRTERDQLEQALVQANQQIPTILEQLKHLQQVKQSDELHLAKLQNENRELSDRITAQQEIKQGDEQRLVKLEHDNRELLERLQAVQVNGTGSKNNSQTNLDLDLKIAMMEEENSNLTSKLAELEQSIVAEKSNYESRLSQLETSNREAINARDIAQDKLDEVEKALDELVASHEEELQQLVAKDKKARMEDSAKIHLLEGQLKQLQDATSEQLMRVTKDMDERIAALTAERDAAIEASNNNSSNNDSSVDHESVISELQHTISSLSNENRTYKMDVEASRKKLEADLEASKQQNEDSAAQIHKLEADLIKLSHISEELSASESERNALSRQVETLRHQIQESESTWNSKHVDESSVWQKRVAELEEVVTQLRLSVEQTRAVLHDREDDLATHIDLAHRRENELTERIQELEATPSSSDDNINAPHHSGRVSPSVDVLVRVRQEDAAIIASLNQDIELLRDEMVREKRDSDDRIAETRRRLQQAVEIGKKKAAEVEELKRVINELPSNLSANDEDTQKQLEEVYQVLEARGRELSEARLSASRHAQEAEAYKTRMEEFESERHSRLDKIKEYELENHELRQQIAVLERQVEGFNHHPDESTITRSITPATDAISETTTAAVRDTKNNVPASLVIDLLTSLSENRQVHVDVDGIDAAYTTLQAMISDMAASSEQHSREMEKLQRDHVSVVEEWMHKASSAEEERKRMETERSMIMDRMTNMKNAIAPKLQAEMDESNRLRQQVASLSTQHAQLSQTLAQYQQERDSLFSERDSLASQLASLTESLNTMSAQSTTSSSTTQKLEQELDNATHELEKYKRDMARLKAHLLETEESFTRDSTEREAAVSEYSRRVAELESERDSWSAIVEELRNDARSERERCEEASEMSEVLREEMVVLKEGLRSKEEALGNLQSVLAEFQAAKDSEIEFALDGMRRQLAIATKNLQDMKKRCDDAEAKLVQSEDAGPEISRLGKELSERNEQVGKLRHTAVQLQNHLNEALRRMRDATSAEDAVDRRLVSSLVVNFCAAPRAGADKTRYEILRVMDGILKFTEEERWKVGLGNRPRDSVTGSDGGGRSPGGVGGTPERSASESFTDMWISFLLRESQVSTKPPTSTDGSSAAAPSAPTPQ</sequence>
<keyword evidence="2" id="KW-0333">Golgi apparatus</keyword>
<feature type="coiled-coil region" evidence="4">
    <location>
        <begin position="806"/>
        <end position="885"/>
    </location>
</feature>
<feature type="domain" description="GRIP" evidence="6">
    <location>
        <begin position="1296"/>
        <end position="1349"/>
    </location>
</feature>
<organism evidence="7 8">
    <name type="scientific">Synchytrium microbalum</name>
    <dbReference type="NCBI Taxonomy" id="1806994"/>
    <lineage>
        <taxon>Eukaryota</taxon>
        <taxon>Fungi</taxon>
        <taxon>Fungi incertae sedis</taxon>
        <taxon>Chytridiomycota</taxon>
        <taxon>Chytridiomycota incertae sedis</taxon>
        <taxon>Chytridiomycetes</taxon>
        <taxon>Synchytriales</taxon>
        <taxon>Synchytriaceae</taxon>
        <taxon>Synchytrium</taxon>
    </lineage>
</organism>
<feature type="region of interest" description="Disordered" evidence="5">
    <location>
        <begin position="701"/>
        <end position="720"/>
    </location>
</feature>
<dbReference type="GO" id="GO:0006888">
    <property type="term" value="P:endoplasmic reticulum to Golgi vesicle-mediated transport"/>
    <property type="evidence" value="ECO:0007669"/>
    <property type="project" value="TreeGrafter"/>
</dbReference>
<protein>
    <recommendedName>
        <fullName evidence="6">GRIP domain-containing protein</fullName>
    </recommendedName>
</protein>
<dbReference type="EMBL" id="QEAO01000025">
    <property type="protein sequence ID" value="TPX32880.1"/>
    <property type="molecule type" value="Genomic_DNA"/>
</dbReference>
<dbReference type="GO" id="GO:0005794">
    <property type="term" value="C:Golgi apparatus"/>
    <property type="evidence" value="ECO:0007669"/>
    <property type="project" value="UniProtKB-SubCell"/>
</dbReference>
<feature type="compositionally biased region" description="Low complexity" evidence="5">
    <location>
        <begin position="1399"/>
        <end position="1417"/>
    </location>
</feature>
<dbReference type="OrthoDB" id="425925at2759"/>
<accession>A0A507BTL3</accession>
<feature type="coiled-coil region" evidence="4">
    <location>
        <begin position="232"/>
        <end position="480"/>
    </location>
</feature>
<dbReference type="GO" id="GO:0007030">
    <property type="term" value="P:Golgi organization"/>
    <property type="evidence" value="ECO:0007669"/>
    <property type="project" value="TreeGrafter"/>
</dbReference>
<evidence type="ECO:0000313" key="8">
    <source>
        <dbReference type="Proteomes" id="UP000319731"/>
    </source>
</evidence>
<dbReference type="PROSITE" id="PS50913">
    <property type="entry name" value="GRIP"/>
    <property type="match status" value="1"/>
</dbReference>
<proteinExistence type="predicted"/>
<keyword evidence="3 4" id="KW-0175">Coiled coil</keyword>
<evidence type="ECO:0000313" key="7">
    <source>
        <dbReference type="EMBL" id="TPX32880.1"/>
    </source>
</evidence>